<accession>L1IN46</accession>
<dbReference type="AlphaFoldDB" id="L1IN46"/>
<reference evidence="1 3" key="1">
    <citation type="journal article" date="2012" name="Nature">
        <title>Algal genomes reveal evolutionary mosaicism and the fate of nucleomorphs.</title>
        <authorList>
            <consortium name="DOE Joint Genome Institute"/>
            <person name="Curtis B.A."/>
            <person name="Tanifuji G."/>
            <person name="Burki F."/>
            <person name="Gruber A."/>
            <person name="Irimia M."/>
            <person name="Maruyama S."/>
            <person name="Arias M.C."/>
            <person name="Ball S.G."/>
            <person name="Gile G.H."/>
            <person name="Hirakawa Y."/>
            <person name="Hopkins J.F."/>
            <person name="Kuo A."/>
            <person name="Rensing S.A."/>
            <person name="Schmutz J."/>
            <person name="Symeonidi A."/>
            <person name="Elias M."/>
            <person name="Eveleigh R.J."/>
            <person name="Herman E.K."/>
            <person name="Klute M.J."/>
            <person name="Nakayama T."/>
            <person name="Obornik M."/>
            <person name="Reyes-Prieto A."/>
            <person name="Armbrust E.V."/>
            <person name="Aves S.J."/>
            <person name="Beiko R.G."/>
            <person name="Coutinho P."/>
            <person name="Dacks J.B."/>
            <person name="Durnford D.G."/>
            <person name="Fast N.M."/>
            <person name="Green B.R."/>
            <person name="Grisdale C.J."/>
            <person name="Hempel F."/>
            <person name="Henrissat B."/>
            <person name="Hoppner M.P."/>
            <person name="Ishida K."/>
            <person name="Kim E."/>
            <person name="Koreny L."/>
            <person name="Kroth P.G."/>
            <person name="Liu Y."/>
            <person name="Malik S.B."/>
            <person name="Maier U.G."/>
            <person name="McRose D."/>
            <person name="Mock T."/>
            <person name="Neilson J.A."/>
            <person name="Onodera N.T."/>
            <person name="Poole A.M."/>
            <person name="Pritham E.J."/>
            <person name="Richards T.A."/>
            <person name="Rocap G."/>
            <person name="Roy S.W."/>
            <person name="Sarai C."/>
            <person name="Schaack S."/>
            <person name="Shirato S."/>
            <person name="Slamovits C.H."/>
            <person name="Spencer D.F."/>
            <person name="Suzuki S."/>
            <person name="Worden A.Z."/>
            <person name="Zauner S."/>
            <person name="Barry K."/>
            <person name="Bell C."/>
            <person name="Bharti A.K."/>
            <person name="Crow J.A."/>
            <person name="Grimwood J."/>
            <person name="Kramer R."/>
            <person name="Lindquist E."/>
            <person name="Lucas S."/>
            <person name="Salamov A."/>
            <person name="McFadden G.I."/>
            <person name="Lane C.E."/>
            <person name="Keeling P.J."/>
            <person name="Gray M.W."/>
            <person name="Grigoriev I.V."/>
            <person name="Archibald J.M."/>
        </authorList>
    </citation>
    <scope>NUCLEOTIDE SEQUENCE</scope>
    <source>
        <strain evidence="1 3">CCMP2712</strain>
    </source>
</reference>
<gene>
    <name evidence="1" type="ORF">GUITHDRAFT_78048</name>
</gene>
<dbReference type="OMA" id="WPVSHYS"/>
<name>L1IN46_GUITC</name>
<dbReference type="PANTHER" id="PTHR43861">
    <property type="entry name" value="TRANS-ACONITATE 2-METHYLTRANSFERASE-RELATED"/>
    <property type="match status" value="1"/>
</dbReference>
<dbReference type="InterPro" id="IPR029063">
    <property type="entry name" value="SAM-dependent_MTases_sf"/>
</dbReference>
<dbReference type="EnsemblProtists" id="EKX37517">
    <property type="protein sequence ID" value="EKX37517"/>
    <property type="gene ID" value="GUITHDRAFT_78048"/>
</dbReference>
<dbReference type="SUPFAM" id="SSF53335">
    <property type="entry name" value="S-adenosyl-L-methionine-dependent methyltransferases"/>
    <property type="match status" value="1"/>
</dbReference>
<dbReference type="RefSeq" id="XP_005824497.1">
    <property type="nucleotide sequence ID" value="XM_005824440.1"/>
</dbReference>
<dbReference type="Gene3D" id="3.40.50.150">
    <property type="entry name" value="Vaccinia Virus protein VP39"/>
    <property type="match status" value="1"/>
</dbReference>
<dbReference type="GeneID" id="17294292"/>
<proteinExistence type="predicted"/>
<dbReference type="Pfam" id="PF13489">
    <property type="entry name" value="Methyltransf_23"/>
    <property type="match status" value="1"/>
</dbReference>
<reference evidence="2" key="3">
    <citation type="submission" date="2016-03" db="UniProtKB">
        <authorList>
            <consortium name="EnsemblProtists"/>
        </authorList>
    </citation>
    <scope>IDENTIFICATION</scope>
</reference>
<feature type="non-terminal residue" evidence="1">
    <location>
        <position position="261"/>
    </location>
</feature>
<evidence type="ECO:0008006" key="4">
    <source>
        <dbReference type="Google" id="ProtNLM"/>
    </source>
</evidence>
<dbReference type="KEGG" id="gtt:GUITHDRAFT_78048"/>
<dbReference type="STRING" id="905079.L1IN46"/>
<dbReference type="CDD" id="cd02440">
    <property type="entry name" value="AdoMet_MTases"/>
    <property type="match status" value="1"/>
</dbReference>
<keyword evidence="3" id="KW-1185">Reference proteome</keyword>
<reference evidence="3" key="2">
    <citation type="submission" date="2012-11" db="EMBL/GenBank/DDBJ databases">
        <authorList>
            <person name="Kuo A."/>
            <person name="Curtis B.A."/>
            <person name="Tanifuji G."/>
            <person name="Burki F."/>
            <person name="Gruber A."/>
            <person name="Irimia M."/>
            <person name="Maruyama S."/>
            <person name="Arias M.C."/>
            <person name="Ball S.G."/>
            <person name="Gile G.H."/>
            <person name="Hirakawa Y."/>
            <person name="Hopkins J.F."/>
            <person name="Rensing S.A."/>
            <person name="Schmutz J."/>
            <person name="Symeonidi A."/>
            <person name="Elias M."/>
            <person name="Eveleigh R.J."/>
            <person name="Herman E.K."/>
            <person name="Klute M.J."/>
            <person name="Nakayama T."/>
            <person name="Obornik M."/>
            <person name="Reyes-Prieto A."/>
            <person name="Armbrust E.V."/>
            <person name="Aves S.J."/>
            <person name="Beiko R.G."/>
            <person name="Coutinho P."/>
            <person name="Dacks J.B."/>
            <person name="Durnford D.G."/>
            <person name="Fast N.M."/>
            <person name="Green B.R."/>
            <person name="Grisdale C."/>
            <person name="Hempe F."/>
            <person name="Henrissat B."/>
            <person name="Hoppner M.P."/>
            <person name="Ishida K.-I."/>
            <person name="Kim E."/>
            <person name="Koreny L."/>
            <person name="Kroth P.G."/>
            <person name="Liu Y."/>
            <person name="Malik S.-B."/>
            <person name="Maier U.G."/>
            <person name="McRose D."/>
            <person name="Mock T."/>
            <person name="Neilson J.A."/>
            <person name="Onodera N.T."/>
            <person name="Poole A.M."/>
            <person name="Pritham E.J."/>
            <person name="Richards T.A."/>
            <person name="Rocap G."/>
            <person name="Roy S.W."/>
            <person name="Sarai C."/>
            <person name="Schaack S."/>
            <person name="Shirato S."/>
            <person name="Slamovits C.H."/>
            <person name="Spencer D.F."/>
            <person name="Suzuki S."/>
            <person name="Worden A.Z."/>
            <person name="Zauner S."/>
            <person name="Barry K."/>
            <person name="Bell C."/>
            <person name="Bharti A.K."/>
            <person name="Crow J.A."/>
            <person name="Grimwood J."/>
            <person name="Kramer R."/>
            <person name="Lindquist E."/>
            <person name="Lucas S."/>
            <person name="Salamov A."/>
            <person name="McFadden G.I."/>
            <person name="Lane C.E."/>
            <person name="Keeling P.J."/>
            <person name="Gray M.W."/>
            <person name="Grigoriev I.V."/>
            <person name="Archibald J.M."/>
        </authorList>
    </citation>
    <scope>NUCLEOTIDE SEQUENCE</scope>
    <source>
        <strain evidence="3">CCMP2712</strain>
    </source>
</reference>
<evidence type="ECO:0000313" key="3">
    <source>
        <dbReference type="Proteomes" id="UP000011087"/>
    </source>
</evidence>
<dbReference type="HOGENOM" id="CLU_049749_3_2_1"/>
<protein>
    <recommendedName>
        <fullName evidence="4">Methyltransferase domain-containing protein</fullName>
    </recommendedName>
</protein>
<dbReference type="OrthoDB" id="66144at2759"/>
<dbReference type="EMBL" id="JH993058">
    <property type="protein sequence ID" value="EKX37517.1"/>
    <property type="molecule type" value="Genomic_DNA"/>
</dbReference>
<sequence length="261" mass="28620">MEGVAALSHSRRNDLEAHQSASALYDKQSLNWVRDKPTCLSDFTGRPRVVAAVEDVLSKGDATVLDVGCGEGYMSRTFMAMGARKVIGIDISEEMIARANLQDTVDQTNIVLGAAFEVGFCDLAVAVFLFNYMTIHDMTSCMSDVFSALKPGGTFVFSVPHPAIIQFTTDTFGFKGEAGDQNRYFSLRDQVISGHIKKTDGTVLNVRMVFKTLDDYFKALSTIGFEIVTCEEARVKPEHMASNPSFFASVSDAPLHLVFKV</sequence>
<dbReference type="PaxDb" id="55529-EKX37517"/>
<organism evidence="1">
    <name type="scientific">Guillardia theta (strain CCMP2712)</name>
    <name type="common">Cryptophyte</name>
    <dbReference type="NCBI Taxonomy" id="905079"/>
    <lineage>
        <taxon>Eukaryota</taxon>
        <taxon>Cryptophyceae</taxon>
        <taxon>Pyrenomonadales</taxon>
        <taxon>Geminigeraceae</taxon>
        <taxon>Guillardia</taxon>
    </lineage>
</organism>
<dbReference type="eggNOG" id="ENOG502SDNW">
    <property type="taxonomic scope" value="Eukaryota"/>
</dbReference>
<evidence type="ECO:0000313" key="2">
    <source>
        <dbReference type="EnsemblProtists" id="EKX37517"/>
    </source>
</evidence>
<dbReference type="Proteomes" id="UP000011087">
    <property type="component" value="Unassembled WGS sequence"/>
</dbReference>
<evidence type="ECO:0000313" key="1">
    <source>
        <dbReference type="EMBL" id="EKX37517.1"/>
    </source>
</evidence>